<dbReference type="EMBL" id="JTDY01001933">
    <property type="protein sequence ID" value="KOB72512.1"/>
    <property type="molecule type" value="Genomic_DNA"/>
</dbReference>
<name>A0A0L7LAL4_OPEBR</name>
<organism evidence="2 3">
    <name type="scientific">Operophtera brumata</name>
    <name type="common">Winter moth</name>
    <name type="synonym">Phalaena brumata</name>
    <dbReference type="NCBI Taxonomy" id="104452"/>
    <lineage>
        <taxon>Eukaryota</taxon>
        <taxon>Metazoa</taxon>
        <taxon>Ecdysozoa</taxon>
        <taxon>Arthropoda</taxon>
        <taxon>Hexapoda</taxon>
        <taxon>Insecta</taxon>
        <taxon>Pterygota</taxon>
        <taxon>Neoptera</taxon>
        <taxon>Endopterygota</taxon>
        <taxon>Lepidoptera</taxon>
        <taxon>Glossata</taxon>
        <taxon>Ditrysia</taxon>
        <taxon>Geometroidea</taxon>
        <taxon>Geometridae</taxon>
        <taxon>Larentiinae</taxon>
        <taxon>Operophtera</taxon>
    </lineage>
</organism>
<reference evidence="2 3" key="1">
    <citation type="journal article" date="2015" name="Genome Biol. Evol.">
        <title>The genome of winter moth (Operophtera brumata) provides a genomic perspective on sexual dimorphism and phenology.</title>
        <authorList>
            <person name="Derks M.F."/>
            <person name="Smit S."/>
            <person name="Salis L."/>
            <person name="Schijlen E."/>
            <person name="Bossers A."/>
            <person name="Mateman C."/>
            <person name="Pijl A.S."/>
            <person name="de Ridder D."/>
            <person name="Groenen M.A."/>
            <person name="Visser M.E."/>
            <person name="Megens H.J."/>
        </authorList>
    </citation>
    <scope>NUCLEOTIDE SEQUENCE [LARGE SCALE GENOMIC DNA]</scope>
    <source>
        <strain evidence="2">WM2013NL</strain>
        <tissue evidence="2">Head and thorax</tissue>
    </source>
</reference>
<feature type="region of interest" description="Disordered" evidence="1">
    <location>
        <begin position="60"/>
        <end position="85"/>
    </location>
</feature>
<dbReference type="AlphaFoldDB" id="A0A0L7LAL4"/>
<evidence type="ECO:0000313" key="2">
    <source>
        <dbReference type="EMBL" id="KOB72512.1"/>
    </source>
</evidence>
<sequence>APQLPFEDIIAAANLGNWDKVQSLLSSKFGTAGWQPVPLGNVRSLKPVKGGHVYGESEYTFQSSSDQNGQKTEQSAGHKIINNDGDVKEFDFKPKFEQNPFFKLS</sequence>
<evidence type="ECO:0000256" key="1">
    <source>
        <dbReference type="SAM" id="MobiDB-lite"/>
    </source>
</evidence>
<dbReference type="Proteomes" id="UP000037510">
    <property type="component" value="Unassembled WGS sequence"/>
</dbReference>
<feature type="non-terminal residue" evidence="2">
    <location>
        <position position="1"/>
    </location>
</feature>
<gene>
    <name evidence="2" type="ORF">OBRU01_12375</name>
</gene>
<evidence type="ECO:0000313" key="3">
    <source>
        <dbReference type="Proteomes" id="UP000037510"/>
    </source>
</evidence>
<comment type="caution">
    <text evidence="2">The sequence shown here is derived from an EMBL/GenBank/DDBJ whole genome shotgun (WGS) entry which is preliminary data.</text>
</comment>
<feature type="compositionally biased region" description="Polar residues" evidence="1">
    <location>
        <begin position="60"/>
        <end position="75"/>
    </location>
</feature>
<proteinExistence type="predicted"/>
<protein>
    <submittedName>
        <fullName evidence="2">Uncharacterized protein</fullName>
    </submittedName>
</protein>
<keyword evidence="3" id="KW-1185">Reference proteome</keyword>
<accession>A0A0L7LAL4</accession>